<dbReference type="PANTHER" id="PTHR43252:SF4">
    <property type="entry name" value="TRANSCRIPTIONAL REGULATORY PROTEIN"/>
    <property type="match status" value="1"/>
</dbReference>
<dbReference type="Gene3D" id="6.10.140.190">
    <property type="match status" value="1"/>
</dbReference>
<dbReference type="Pfam" id="PF10400">
    <property type="entry name" value="Vir_act_alpha_C"/>
    <property type="match status" value="1"/>
</dbReference>
<comment type="caution">
    <text evidence="3">The sequence shown here is derived from an EMBL/GenBank/DDBJ whole genome shotgun (WGS) entry which is preliminary data.</text>
</comment>
<reference evidence="3" key="1">
    <citation type="submission" date="2021-03" db="EMBL/GenBank/DDBJ databases">
        <title>Plesiomonas shigelloides zfcc0051, isolated from zebrafish feces.</title>
        <authorList>
            <person name="Vanderhoek Z."/>
            <person name="Gaulke C."/>
        </authorList>
    </citation>
    <scope>NUCLEOTIDE SEQUENCE</scope>
    <source>
        <strain evidence="3">Zfcc0051</strain>
    </source>
</reference>
<protein>
    <submittedName>
        <fullName evidence="3">PadR family transcriptional regulator</fullName>
    </submittedName>
</protein>
<organism evidence="3 4">
    <name type="scientific">Plesiomonas shigelloides</name>
    <name type="common">Aeromonas shigelloides</name>
    <dbReference type="NCBI Taxonomy" id="703"/>
    <lineage>
        <taxon>Bacteria</taxon>
        <taxon>Pseudomonadati</taxon>
        <taxon>Pseudomonadota</taxon>
        <taxon>Gammaproteobacteria</taxon>
        <taxon>Enterobacterales</taxon>
        <taxon>Enterobacteriaceae</taxon>
        <taxon>Plesiomonas</taxon>
    </lineage>
</organism>
<dbReference type="PANTHER" id="PTHR43252">
    <property type="entry name" value="TRANSCRIPTIONAL REGULATOR YQJI"/>
    <property type="match status" value="1"/>
</dbReference>
<dbReference type="SUPFAM" id="SSF46785">
    <property type="entry name" value="Winged helix' DNA-binding domain"/>
    <property type="match status" value="1"/>
</dbReference>
<dbReference type="GeneID" id="69704603"/>
<name>A0A379CRW6_PLESH</name>
<evidence type="ECO:0000313" key="3">
    <source>
        <dbReference type="EMBL" id="MBO1108452.1"/>
    </source>
</evidence>
<feature type="domain" description="Transcription regulator PadR N-terminal" evidence="1">
    <location>
        <begin position="7"/>
        <end position="80"/>
    </location>
</feature>
<evidence type="ECO:0000313" key="4">
    <source>
        <dbReference type="Proteomes" id="UP000664658"/>
    </source>
</evidence>
<sequence>MALSQVILTLLSRQDASGYDITKEFSRVVGLVWTASHQQVYRELSRLAEQGMVTSQLIPQEGKPDRKVYSITDSGRQCLQNWLSTAVEERPQRDELLVRMLACSHYPIAPVRQSLTQQTHLHNERLEKYQLLANEQFADPDSLSLEDKLTYLTLRRGMLQEQAWLMWAEEAQNLLAELELNATRARLEKELEESCY</sequence>
<dbReference type="Gene3D" id="1.10.10.10">
    <property type="entry name" value="Winged helix-like DNA-binding domain superfamily/Winged helix DNA-binding domain"/>
    <property type="match status" value="1"/>
</dbReference>
<dbReference type="KEGG" id="pshi:SAMEA2665130_2841"/>
<feature type="domain" description="Transcription regulator PadR C-terminal" evidence="2">
    <location>
        <begin position="93"/>
        <end position="175"/>
    </location>
</feature>
<accession>A0A379CRW6</accession>
<dbReference type="AlphaFoldDB" id="A0A379CRW6"/>
<evidence type="ECO:0000259" key="2">
    <source>
        <dbReference type="Pfam" id="PF10400"/>
    </source>
</evidence>
<dbReference type="RefSeq" id="WP_010864855.1">
    <property type="nucleotide sequence ID" value="NZ_CP050969.1"/>
</dbReference>
<dbReference type="InterPro" id="IPR018309">
    <property type="entry name" value="Tscrpt_reg_PadR_C"/>
</dbReference>
<dbReference type="Proteomes" id="UP000664658">
    <property type="component" value="Unassembled WGS sequence"/>
</dbReference>
<dbReference type="EMBL" id="JAFNAA010000009">
    <property type="protein sequence ID" value="MBO1108452.1"/>
    <property type="molecule type" value="Genomic_DNA"/>
</dbReference>
<dbReference type="Pfam" id="PF03551">
    <property type="entry name" value="PadR"/>
    <property type="match status" value="1"/>
</dbReference>
<dbReference type="InterPro" id="IPR036390">
    <property type="entry name" value="WH_DNA-bd_sf"/>
</dbReference>
<proteinExistence type="predicted"/>
<dbReference type="InterPro" id="IPR036388">
    <property type="entry name" value="WH-like_DNA-bd_sf"/>
</dbReference>
<dbReference type="InterPro" id="IPR005149">
    <property type="entry name" value="Tscrpt_reg_PadR_N"/>
</dbReference>
<evidence type="ECO:0000259" key="1">
    <source>
        <dbReference type="Pfam" id="PF03551"/>
    </source>
</evidence>
<gene>
    <name evidence="3" type="ORF">J2R62_09485</name>
</gene>